<gene>
    <name evidence="2" type="ORF">CN958_08070</name>
</gene>
<sequence>MIEITAMIGVIVGLSQIAKITGLQTKYIPLFNLSLGIMLGVLFLSEDIKMNIFQGMIIGLSASGLFDHTKIIKRDAVRK</sequence>
<feature type="transmembrane region" description="Helical" evidence="1">
    <location>
        <begin position="27"/>
        <end position="44"/>
    </location>
</feature>
<organism evidence="2 3">
    <name type="scientific">Bacillus cereus</name>
    <dbReference type="NCBI Taxonomy" id="1396"/>
    <lineage>
        <taxon>Bacteria</taxon>
        <taxon>Bacillati</taxon>
        <taxon>Bacillota</taxon>
        <taxon>Bacilli</taxon>
        <taxon>Bacillales</taxon>
        <taxon>Bacillaceae</taxon>
        <taxon>Bacillus</taxon>
        <taxon>Bacillus cereus group</taxon>
    </lineage>
</organism>
<keyword evidence="1" id="KW-0472">Membrane</keyword>
<keyword evidence="1" id="KW-1133">Transmembrane helix</keyword>
<name>A0A2B9E5J8_BACCE</name>
<accession>A0A2B9E5J8</accession>
<evidence type="ECO:0000256" key="1">
    <source>
        <dbReference type="SAM" id="Phobius"/>
    </source>
</evidence>
<evidence type="ECO:0000313" key="3">
    <source>
        <dbReference type="Proteomes" id="UP000222054"/>
    </source>
</evidence>
<dbReference type="EMBL" id="NUHO01000030">
    <property type="protein sequence ID" value="PGM95324.1"/>
    <property type="molecule type" value="Genomic_DNA"/>
</dbReference>
<dbReference type="RefSeq" id="WP_098776511.1">
    <property type="nucleotide sequence ID" value="NZ_NUHO01000030.1"/>
</dbReference>
<proteinExistence type="predicted"/>
<evidence type="ECO:0000313" key="2">
    <source>
        <dbReference type="EMBL" id="PGM95324.1"/>
    </source>
</evidence>
<dbReference type="Proteomes" id="UP000222054">
    <property type="component" value="Unassembled WGS sequence"/>
</dbReference>
<comment type="caution">
    <text evidence="2">The sequence shown here is derived from an EMBL/GenBank/DDBJ whole genome shotgun (WGS) entry which is preliminary data.</text>
</comment>
<protein>
    <submittedName>
        <fullName evidence="2">Holin</fullName>
    </submittedName>
</protein>
<dbReference type="AlphaFoldDB" id="A0A2B9E5J8"/>
<keyword evidence="1" id="KW-0812">Transmembrane</keyword>
<reference evidence="2 3" key="1">
    <citation type="submission" date="2017-09" db="EMBL/GenBank/DDBJ databases">
        <title>Large-scale bioinformatics analysis of Bacillus genomes uncovers conserved roles of natural products in bacterial physiology.</title>
        <authorList>
            <consortium name="Agbiome Team Llc"/>
            <person name="Bleich R.M."/>
            <person name="Grubbs K.J."/>
            <person name="Santa Maria K.C."/>
            <person name="Allen S.E."/>
            <person name="Farag S."/>
            <person name="Shank E.A."/>
            <person name="Bowers A."/>
        </authorList>
    </citation>
    <scope>NUCLEOTIDE SEQUENCE [LARGE SCALE GENOMIC DNA]</scope>
    <source>
        <strain evidence="2 3">AFS053130</strain>
    </source>
</reference>